<dbReference type="SUPFAM" id="SSF51735">
    <property type="entry name" value="NAD(P)-binding Rossmann-fold domains"/>
    <property type="match status" value="1"/>
</dbReference>
<proteinExistence type="predicted"/>
<accession>A0A8H8CEH7</accession>
<name>A0A8H8CEH7_PSICU</name>
<dbReference type="InterPro" id="IPR008030">
    <property type="entry name" value="NmrA-like"/>
</dbReference>
<dbReference type="InterPro" id="IPR051783">
    <property type="entry name" value="NAD(P)-dependent_oxidoreduct"/>
</dbReference>
<dbReference type="AlphaFoldDB" id="A0A8H8CEH7"/>
<reference evidence="2" key="1">
    <citation type="submission" date="2021-02" db="EMBL/GenBank/DDBJ databases">
        <title>Psilocybe cubensis genome.</title>
        <authorList>
            <person name="Mckernan K.J."/>
            <person name="Crawford S."/>
            <person name="Trippe A."/>
            <person name="Kane L.T."/>
            <person name="Mclaughlin S."/>
        </authorList>
    </citation>
    <scope>NUCLEOTIDE SEQUENCE [LARGE SCALE GENOMIC DNA]</scope>
    <source>
        <strain evidence="2">MGC-MH-2018</strain>
    </source>
</reference>
<sequence>MSPQINILITGATGYVGGSVLDRLLKHPEASSFKISAIVRSEEKGRKIENLGVESIIGSYEADDLSFLTDAASRADVVFAIANSDHLPSARAILHGMKRKFKQSGKAPVLIHTSGTGISIPFLGEFRLKANLFQAIVMDDSRGLTSEHMIFSDLDVEKLNLLPETALHRNVDIPLIEADKEGFVKVYLITPGTIFGVPTGQLVDLGLQNTHSMQIPFIVKPSITRKQGGYIGKGLNTWSAISHEEVVDLYIILFDAIRNSPDNVAHGTEGYYFAENFEYSGIELARATSEALVELGIGSSSEPSAFTQEELDTFFGPIWPLLATNSYAKGDRSRALGWKPKCTKKEFLENVKFETKQLLAESK</sequence>
<dbReference type="InterPro" id="IPR036291">
    <property type="entry name" value="NAD(P)-bd_dom_sf"/>
</dbReference>
<dbReference type="GO" id="GO:0005737">
    <property type="term" value="C:cytoplasm"/>
    <property type="evidence" value="ECO:0007669"/>
    <property type="project" value="TreeGrafter"/>
</dbReference>
<organism evidence="2">
    <name type="scientific">Psilocybe cubensis</name>
    <name type="common">Psychedelic mushroom</name>
    <name type="synonym">Stropharia cubensis</name>
    <dbReference type="NCBI Taxonomy" id="181762"/>
    <lineage>
        <taxon>Eukaryota</taxon>
        <taxon>Fungi</taxon>
        <taxon>Dikarya</taxon>
        <taxon>Basidiomycota</taxon>
        <taxon>Agaricomycotina</taxon>
        <taxon>Agaricomycetes</taxon>
        <taxon>Agaricomycetidae</taxon>
        <taxon>Agaricales</taxon>
        <taxon>Agaricineae</taxon>
        <taxon>Strophariaceae</taxon>
        <taxon>Psilocybe</taxon>
    </lineage>
</organism>
<dbReference type="EMBL" id="JAFIQS010000016">
    <property type="protein sequence ID" value="KAG5163202.1"/>
    <property type="molecule type" value="Genomic_DNA"/>
</dbReference>
<comment type="caution">
    <text evidence="2">The sequence shown here is derived from an EMBL/GenBank/DDBJ whole genome shotgun (WGS) entry which is preliminary data.</text>
</comment>
<dbReference type="Gene3D" id="3.40.50.720">
    <property type="entry name" value="NAD(P)-binding Rossmann-like Domain"/>
    <property type="match status" value="1"/>
</dbReference>
<dbReference type="PANTHER" id="PTHR48079:SF6">
    <property type="entry name" value="NAD(P)-BINDING DOMAIN-CONTAINING PROTEIN-RELATED"/>
    <property type="match status" value="1"/>
</dbReference>
<evidence type="ECO:0000259" key="1">
    <source>
        <dbReference type="Pfam" id="PF05368"/>
    </source>
</evidence>
<protein>
    <recommendedName>
        <fullName evidence="1">NmrA-like domain-containing protein</fullName>
    </recommendedName>
</protein>
<dbReference type="GO" id="GO:0004029">
    <property type="term" value="F:aldehyde dehydrogenase (NAD+) activity"/>
    <property type="evidence" value="ECO:0007669"/>
    <property type="project" value="TreeGrafter"/>
</dbReference>
<dbReference type="PANTHER" id="PTHR48079">
    <property type="entry name" value="PROTEIN YEEZ"/>
    <property type="match status" value="1"/>
</dbReference>
<feature type="domain" description="NmrA-like" evidence="1">
    <location>
        <begin position="6"/>
        <end position="93"/>
    </location>
</feature>
<dbReference type="Pfam" id="PF05368">
    <property type="entry name" value="NmrA"/>
    <property type="match status" value="1"/>
</dbReference>
<evidence type="ECO:0000313" key="2">
    <source>
        <dbReference type="EMBL" id="KAG5163202.1"/>
    </source>
</evidence>
<gene>
    <name evidence="2" type="ORF">JR316_012070</name>
</gene>